<evidence type="ECO:0000313" key="2">
    <source>
        <dbReference type="EMBL" id="GET88506.1"/>
    </source>
</evidence>
<protein>
    <submittedName>
        <fullName evidence="2">Uncharacterized protein</fullName>
    </submittedName>
</protein>
<comment type="caution">
    <text evidence="2">The sequence shown here is derived from an EMBL/GenBank/DDBJ whole genome shotgun (WGS) entry which is preliminary data.</text>
</comment>
<keyword evidence="1" id="KW-0175">Coiled coil</keyword>
<sequence>MNSTPFGAHRWADDAVPEDLQNFMTELSRVEAASKSRAQELAQAQATERELSDQVALATYAAQKARCARLQLELDVATTRVRIEEAQRKAAEDRQRLTFITAQLSGVEARSRSLNTMNEEGRCESHHNILLGVTLDKSATAIRSHMTTSPNASVGDPKLYRSLLCIHKHPRLSSRLLSPVVRLLRELGEEYTAALEDTHVGDGVKPAMHSLASLDGFPVWLRERACGALTDEDIGSLMLLEAVTADDLIG</sequence>
<dbReference type="VEuPathDB" id="TriTrypDB:LtaPh_2203600"/>
<feature type="coiled-coil region" evidence="1">
    <location>
        <begin position="69"/>
        <end position="103"/>
    </location>
</feature>
<proteinExistence type="predicted"/>
<dbReference type="OrthoDB" id="265976at2759"/>
<dbReference type="AlphaFoldDB" id="A0A640KFL8"/>
<dbReference type="Proteomes" id="UP000419144">
    <property type="component" value="Unassembled WGS sequence"/>
</dbReference>
<reference evidence="2" key="1">
    <citation type="submission" date="2019-11" db="EMBL/GenBank/DDBJ databases">
        <title>Leishmania tarentolae CDS.</title>
        <authorList>
            <person name="Goto Y."/>
            <person name="Yamagishi J."/>
        </authorList>
    </citation>
    <scope>NUCLEOTIDE SEQUENCE [LARGE SCALE GENOMIC DNA]</scope>
    <source>
        <strain evidence="2">Parrot Tar II</strain>
    </source>
</reference>
<dbReference type="EMBL" id="BLBS01000029">
    <property type="protein sequence ID" value="GET88506.1"/>
    <property type="molecule type" value="Genomic_DNA"/>
</dbReference>
<evidence type="ECO:0000313" key="3">
    <source>
        <dbReference type="Proteomes" id="UP000419144"/>
    </source>
</evidence>
<keyword evidence="3" id="KW-1185">Reference proteome</keyword>
<accession>A0A640KFL8</accession>
<name>A0A640KFL8_LEITA</name>
<organism evidence="2 3">
    <name type="scientific">Leishmania tarentolae</name>
    <name type="common">Sauroleishmania tarentolae</name>
    <dbReference type="NCBI Taxonomy" id="5689"/>
    <lineage>
        <taxon>Eukaryota</taxon>
        <taxon>Discoba</taxon>
        <taxon>Euglenozoa</taxon>
        <taxon>Kinetoplastea</taxon>
        <taxon>Metakinetoplastina</taxon>
        <taxon>Trypanosomatida</taxon>
        <taxon>Trypanosomatidae</taxon>
        <taxon>Leishmaniinae</taxon>
        <taxon>Leishmania</taxon>
        <taxon>lizard Leishmania</taxon>
    </lineage>
</organism>
<evidence type="ECO:0000256" key="1">
    <source>
        <dbReference type="SAM" id="Coils"/>
    </source>
</evidence>
<gene>
    <name evidence="2" type="ORF">LtaPh_2203600</name>
</gene>